<gene>
    <name evidence="2" type="ORF">BK672_18950</name>
</gene>
<evidence type="ECO:0000256" key="1">
    <source>
        <dbReference type="SAM" id="MobiDB-lite"/>
    </source>
</evidence>
<evidence type="ECO:0008006" key="4">
    <source>
        <dbReference type="Google" id="ProtNLM"/>
    </source>
</evidence>
<feature type="region of interest" description="Disordered" evidence="1">
    <location>
        <begin position="66"/>
        <end position="85"/>
    </location>
</feature>
<evidence type="ECO:0000313" key="2">
    <source>
        <dbReference type="EMBL" id="RON94355.1"/>
    </source>
</evidence>
<evidence type="ECO:0000313" key="3">
    <source>
        <dbReference type="Proteomes" id="UP000283650"/>
    </source>
</evidence>
<name>A0A423N7T2_PSEFL</name>
<sequence length="116" mass="12636">MKTYNGFVFNSAGEEHAATLKFDDPAQQTGKISNGYMDYFGLDFGVNGDCTKSTWTYILTAKSDAKKRDETKHGPSTLSIEMKSTDGTDNNLLGTVTVKYGGPNLGQTYGIRFTKG</sequence>
<organism evidence="2 3">
    <name type="scientific">Pseudomonas fluorescens</name>
    <dbReference type="NCBI Taxonomy" id="294"/>
    <lineage>
        <taxon>Bacteria</taxon>
        <taxon>Pseudomonadati</taxon>
        <taxon>Pseudomonadota</taxon>
        <taxon>Gammaproteobacteria</taxon>
        <taxon>Pseudomonadales</taxon>
        <taxon>Pseudomonadaceae</taxon>
        <taxon>Pseudomonas</taxon>
    </lineage>
</organism>
<dbReference type="RefSeq" id="WP_123376197.1">
    <property type="nucleotide sequence ID" value="NZ_MOBY01000010.1"/>
</dbReference>
<comment type="caution">
    <text evidence="2">The sequence shown here is derived from an EMBL/GenBank/DDBJ whole genome shotgun (WGS) entry which is preliminary data.</text>
</comment>
<reference evidence="2 3" key="1">
    <citation type="submission" date="2016-10" db="EMBL/GenBank/DDBJ databases">
        <title>Comparative genome analysis of multiple Pseudomonas spp. focuses on biocontrol and plant growth promoting traits.</title>
        <authorList>
            <person name="Tao X.-Y."/>
            <person name="Taylor C.G."/>
        </authorList>
    </citation>
    <scope>NUCLEOTIDE SEQUENCE [LARGE SCALE GENOMIC DNA]</scope>
    <source>
        <strain evidence="2 3">2F9</strain>
    </source>
</reference>
<protein>
    <recommendedName>
        <fullName evidence="4">Lipoprotein</fullName>
    </recommendedName>
</protein>
<dbReference type="Proteomes" id="UP000283650">
    <property type="component" value="Unassembled WGS sequence"/>
</dbReference>
<accession>A0A423N7T2</accession>
<dbReference type="AlphaFoldDB" id="A0A423N7T2"/>
<proteinExistence type="predicted"/>
<dbReference type="EMBL" id="MOBY01000010">
    <property type="protein sequence ID" value="RON94355.1"/>
    <property type="molecule type" value="Genomic_DNA"/>
</dbReference>